<dbReference type="InterPro" id="IPR027417">
    <property type="entry name" value="P-loop_NTPase"/>
</dbReference>
<evidence type="ECO:0000313" key="6">
    <source>
        <dbReference type="EMBL" id="ANF94999.1"/>
    </source>
</evidence>
<keyword evidence="3" id="KW-0547">Nucleotide-binding</keyword>
<keyword evidence="4 6" id="KW-0067">ATP-binding</keyword>
<keyword evidence="7" id="KW-1185">Reference proteome</keyword>
<evidence type="ECO:0000256" key="1">
    <source>
        <dbReference type="ARBA" id="ARBA00005417"/>
    </source>
</evidence>
<sequence>MNYLLKIENVTKKISGNTVLEDINLELYNQKVYGFYGANGSGKSMLFRVMSGLVKPTVGHVWVKGRKLDGNYSFPESIGVLIESPGFWPNYTGAENLKILASIKNKINEEDIRNSLQRVGLEYNDTRNYKKYSLGMKQRLAIAQAIMEKPEIIILDEPTNALDENGVELIRNIILEEKDRGATILLASHNKEDINILADEVFKISKGKLESSHEK</sequence>
<evidence type="ECO:0000256" key="4">
    <source>
        <dbReference type="ARBA" id="ARBA00022840"/>
    </source>
</evidence>
<evidence type="ECO:0000256" key="3">
    <source>
        <dbReference type="ARBA" id="ARBA00022741"/>
    </source>
</evidence>
<proteinExistence type="inferred from homology"/>
<evidence type="ECO:0000313" key="7">
    <source>
        <dbReference type="Proteomes" id="UP000078148"/>
    </source>
</evidence>
<protein>
    <submittedName>
        <fullName evidence="6">Multidrug ABC transporter ATP-binding protein</fullName>
    </submittedName>
</protein>
<dbReference type="KEGG" id="pbv:AR543_02430"/>
<dbReference type="GO" id="GO:0016887">
    <property type="term" value="F:ATP hydrolysis activity"/>
    <property type="evidence" value="ECO:0007669"/>
    <property type="project" value="InterPro"/>
</dbReference>
<dbReference type="PANTHER" id="PTHR43335:SF4">
    <property type="entry name" value="ABC TRANSPORTER, ATP-BINDING PROTEIN"/>
    <property type="match status" value="1"/>
</dbReference>
<dbReference type="GO" id="GO:0005524">
    <property type="term" value="F:ATP binding"/>
    <property type="evidence" value="ECO:0007669"/>
    <property type="project" value="UniProtKB-KW"/>
</dbReference>
<reference evidence="6 7" key="2">
    <citation type="journal article" date="2016" name="Int. J. Syst. Evol. Microbiol.">
        <title>Paenibacillus bovis sp. nov., isolated from raw yak (Bos grunniens) milk.</title>
        <authorList>
            <person name="Gao C."/>
            <person name="Han J."/>
            <person name="Liu Z."/>
            <person name="Xu X."/>
            <person name="Hang F."/>
            <person name="Wu Z."/>
        </authorList>
    </citation>
    <scope>NUCLEOTIDE SEQUENCE [LARGE SCALE GENOMIC DNA]</scope>
    <source>
        <strain evidence="6 7">BD3526</strain>
    </source>
</reference>
<feature type="domain" description="ABC transporter" evidence="5">
    <location>
        <begin position="5"/>
        <end position="215"/>
    </location>
</feature>
<organism evidence="6 7">
    <name type="scientific">Paenibacillus bovis</name>
    <dbReference type="NCBI Taxonomy" id="1616788"/>
    <lineage>
        <taxon>Bacteria</taxon>
        <taxon>Bacillati</taxon>
        <taxon>Bacillota</taxon>
        <taxon>Bacilli</taxon>
        <taxon>Bacillales</taxon>
        <taxon>Paenibacillaceae</taxon>
        <taxon>Paenibacillus</taxon>
    </lineage>
</organism>
<name>A0A172ZBU9_9BACL</name>
<dbReference type="PROSITE" id="PS00211">
    <property type="entry name" value="ABC_TRANSPORTER_1"/>
    <property type="match status" value="1"/>
</dbReference>
<comment type="similarity">
    <text evidence="1">Belongs to the ABC transporter superfamily.</text>
</comment>
<keyword evidence="2" id="KW-0813">Transport</keyword>
<evidence type="ECO:0000259" key="5">
    <source>
        <dbReference type="PROSITE" id="PS50893"/>
    </source>
</evidence>
<dbReference type="EMBL" id="CP013023">
    <property type="protein sequence ID" value="ANF94999.1"/>
    <property type="molecule type" value="Genomic_DNA"/>
</dbReference>
<reference evidence="7" key="1">
    <citation type="submission" date="2015-10" db="EMBL/GenBank/DDBJ databases">
        <title>Genome of Paenibacillus bovis sp. nov.</title>
        <authorList>
            <person name="Wu Z."/>
            <person name="Gao C."/>
            <person name="Liu Z."/>
            <person name="Zheng H."/>
        </authorList>
    </citation>
    <scope>NUCLEOTIDE SEQUENCE [LARGE SCALE GENOMIC DNA]</scope>
    <source>
        <strain evidence="7">BD3526</strain>
    </source>
</reference>
<dbReference type="PROSITE" id="PS50893">
    <property type="entry name" value="ABC_TRANSPORTER_2"/>
    <property type="match status" value="1"/>
</dbReference>
<dbReference type="InterPro" id="IPR017871">
    <property type="entry name" value="ABC_transporter-like_CS"/>
</dbReference>
<dbReference type="PANTHER" id="PTHR43335">
    <property type="entry name" value="ABC TRANSPORTER, ATP-BINDING PROTEIN"/>
    <property type="match status" value="1"/>
</dbReference>
<dbReference type="RefSeq" id="WP_060531535.1">
    <property type="nucleotide sequence ID" value="NZ_CP013023.1"/>
</dbReference>
<dbReference type="Proteomes" id="UP000078148">
    <property type="component" value="Chromosome"/>
</dbReference>
<dbReference type="Pfam" id="PF00005">
    <property type="entry name" value="ABC_tran"/>
    <property type="match status" value="1"/>
</dbReference>
<accession>A0A172ZBU9</accession>
<dbReference type="AlphaFoldDB" id="A0A172ZBU9"/>
<dbReference type="Gene3D" id="3.40.50.300">
    <property type="entry name" value="P-loop containing nucleotide triphosphate hydrolases"/>
    <property type="match status" value="1"/>
</dbReference>
<gene>
    <name evidence="6" type="ORF">AR543_02430</name>
</gene>
<dbReference type="OrthoDB" id="9804819at2"/>
<dbReference type="SMART" id="SM00382">
    <property type="entry name" value="AAA"/>
    <property type="match status" value="1"/>
</dbReference>
<dbReference type="STRING" id="1616788.AR543_02430"/>
<dbReference type="InterPro" id="IPR003439">
    <property type="entry name" value="ABC_transporter-like_ATP-bd"/>
</dbReference>
<dbReference type="SUPFAM" id="SSF52540">
    <property type="entry name" value="P-loop containing nucleoside triphosphate hydrolases"/>
    <property type="match status" value="1"/>
</dbReference>
<evidence type="ECO:0000256" key="2">
    <source>
        <dbReference type="ARBA" id="ARBA00022448"/>
    </source>
</evidence>
<dbReference type="InterPro" id="IPR003593">
    <property type="entry name" value="AAA+_ATPase"/>
</dbReference>